<protein>
    <submittedName>
        <fullName evidence="1">Uncharacterized protein</fullName>
    </submittedName>
</protein>
<sequence>MSRREVCNGDDPDVQRGAEILSRALEAERAALASLCQILKEL</sequence>
<gene>
    <name evidence="1" type="ORF">METZ01_LOCUS144687</name>
</gene>
<dbReference type="EMBL" id="UINC01022369">
    <property type="protein sequence ID" value="SVA91833.1"/>
    <property type="molecule type" value="Genomic_DNA"/>
</dbReference>
<evidence type="ECO:0000313" key="1">
    <source>
        <dbReference type="EMBL" id="SVA91833.1"/>
    </source>
</evidence>
<organism evidence="1">
    <name type="scientific">marine metagenome</name>
    <dbReference type="NCBI Taxonomy" id="408172"/>
    <lineage>
        <taxon>unclassified sequences</taxon>
        <taxon>metagenomes</taxon>
        <taxon>ecological metagenomes</taxon>
    </lineage>
</organism>
<dbReference type="AlphaFoldDB" id="A0A381ZST6"/>
<accession>A0A381ZST6</accession>
<proteinExistence type="predicted"/>
<name>A0A381ZST6_9ZZZZ</name>
<reference evidence="1" key="1">
    <citation type="submission" date="2018-05" db="EMBL/GenBank/DDBJ databases">
        <authorList>
            <person name="Lanie J.A."/>
            <person name="Ng W.-L."/>
            <person name="Kazmierczak K.M."/>
            <person name="Andrzejewski T.M."/>
            <person name="Davidsen T.M."/>
            <person name="Wayne K.J."/>
            <person name="Tettelin H."/>
            <person name="Glass J.I."/>
            <person name="Rusch D."/>
            <person name="Podicherti R."/>
            <person name="Tsui H.-C.T."/>
            <person name="Winkler M.E."/>
        </authorList>
    </citation>
    <scope>NUCLEOTIDE SEQUENCE</scope>
</reference>